<feature type="region of interest" description="Disordered" evidence="1">
    <location>
        <begin position="77"/>
        <end position="145"/>
    </location>
</feature>
<proteinExistence type="predicted"/>
<dbReference type="AlphaFoldDB" id="A0A8H3LR55"/>
<protein>
    <recommendedName>
        <fullName evidence="4">BAH domain-containing protein</fullName>
    </recommendedName>
</protein>
<evidence type="ECO:0000256" key="1">
    <source>
        <dbReference type="SAM" id="MobiDB-lite"/>
    </source>
</evidence>
<dbReference type="Proteomes" id="UP000615446">
    <property type="component" value="Unassembled WGS sequence"/>
</dbReference>
<sequence>MFRNRYVSYNHRQNYIRRPRNTLSIPSHTILNNGRNTEINDQEVYTHENDVSDDTYVEMEPDNDERYGAFNERMGVVSREESSEMMNEVFDNETSSEEFDDDEISSESFDDDETTSEEFDVNETSSEEFNDEEASSGDVSEDKPDEIVDEPLCNEKMPPINGEFAPYFNNITEALMFCWIQKHNIYVVTNIRRFRKHRQRLPLLPIRSRSIHISDKKTSSTSQRIKDMYYLSITDIIWYTLNNPSLFSQMYFGPGQQVERNQELWHGDLWKESPRFGQASIKINGVIYNSGDFIVYRESATRIGRILAIVRSSGILKIKIQRTLVFNELPNNLQSNNRRERTHGREVWLLDQNVENATIITDLQAIVRHITITILYENNTNEYSSIIIREILYKYHGRWKLRNVAYSYQHPSEFAALKDPETNLPVYKLYIDLYYDDFGTFRNVYHTLGGVYIQIGNLPFNKRKQLKNYFVLGFVPFGGKFNEFIEPFIVEMKQLEEGKIMDIQGNQSFVIASLGDVTADLPQGNDLAGVKRHAAAKGCRTCNMTKDSWTSDNVDMLLVSRYHHLTDSQFGEISATQNIVRREEIAAGYELCIQPSILDELKRERHLQSPHDVYHATAGKVLRFLKITIDALSLEGKSSFIIFWRSFDYPRIWQKLPNPISHINSFMMSDCLRLGMMIPFIFNRFLKPQHFKRSELTSFQQRTGISQSDLAVKLWLKCWVLVAKMMKMAFMHSFTDDDYAKLRECLDNERRLLSRAFKDFENLPNLHVSFHLMQHAKNYATLLNTSVETKEMVHRIFKNIVSQTNQKNVNLDLLKRYTTLFALRHLFDGGVDNHFSSSNNALTNLSSHLKRLINDWFITREFFDLDISEDLHEELALAYHDMGYESAIFGNFYQFYEYVCFLVEDNDTIIQYRLHVGEVVTIMAENDDRNFVIVRSIFSHQRNNQHYAFIIVDWFEITNQMKLECPIYKLRIANEHRRIFPISKVDTHSTAHFIHNCNDGCVEGNHDLGNNSYIRNLYFFTAV</sequence>
<reference evidence="2" key="1">
    <citation type="submission" date="2019-10" db="EMBL/GenBank/DDBJ databases">
        <title>Conservation and host-specific expression of non-tandemly repeated heterogenous ribosome RNA gene in arbuscular mycorrhizal fungi.</title>
        <authorList>
            <person name="Maeda T."/>
            <person name="Kobayashi Y."/>
            <person name="Nakagawa T."/>
            <person name="Ezawa T."/>
            <person name="Yamaguchi K."/>
            <person name="Bino T."/>
            <person name="Nishimoto Y."/>
            <person name="Shigenobu S."/>
            <person name="Kawaguchi M."/>
        </authorList>
    </citation>
    <scope>NUCLEOTIDE SEQUENCE</scope>
    <source>
        <strain evidence="2">HR1</strain>
    </source>
</reference>
<dbReference type="EMBL" id="BLAL01000228">
    <property type="protein sequence ID" value="GES93353.1"/>
    <property type="molecule type" value="Genomic_DNA"/>
</dbReference>
<feature type="compositionally biased region" description="Acidic residues" evidence="1">
    <location>
        <begin position="90"/>
        <end position="135"/>
    </location>
</feature>
<accession>A0A8H3LR55</accession>
<evidence type="ECO:0008006" key="4">
    <source>
        <dbReference type="Google" id="ProtNLM"/>
    </source>
</evidence>
<comment type="caution">
    <text evidence="2">The sequence shown here is derived from an EMBL/GenBank/DDBJ whole genome shotgun (WGS) entry which is preliminary data.</text>
</comment>
<organism evidence="2 3">
    <name type="scientific">Rhizophagus clarus</name>
    <dbReference type="NCBI Taxonomy" id="94130"/>
    <lineage>
        <taxon>Eukaryota</taxon>
        <taxon>Fungi</taxon>
        <taxon>Fungi incertae sedis</taxon>
        <taxon>Mucoromycota</taxon>
        <taxon>Glomeromycotina</taxon>
        <taxon>Glomeromycetes</taxon>
        <taxon>Glomerales</taxon>
        <taxon>Glomeraceae</taxon>
        <taxon>Rhizophagus</taxon>
    </lineage>
</organism>
<name>A0A8H3LR55_9GLOM</name>
<gene>
    <name evidence="2" type="ORF">RCL2_002010800</name>
</gene>
<dbReference type="OrthoDB" id="2424712at2759"/>
<evidence type="ECO:0000313" key="3">
    <source>
        <dbReference type="Proteomes" id="UP000615446"/>
    </source>
</evidence>
<evidence type="ECO:0000313" key="2">
    <source>
        <dbReference type="EMBL" id="GES93353.1"/>
    </source>
</evidence>